<evidence type="ECO:0000256" key="1">
    <source>
        <dbReference type="ARBA" id="ARBA00006040"/>
    </source>
</evidence>
<evidence type="ECO:0000256" key="5">
    <source>
        <dbReference type="ARBA" id="ARBA00022833"/>
    </source>
</evidence>
<dbReference type="PANTHER" id="PTHR43660">
    <property type="entry name" value="DIPEPTIDYL CARBOXYPEPTIDASE"/>
    <property type="match status" value="1"/>
</dbReference>
<dbReference type="InterPro" id="IPR045090">
    <property type="entry name" value="Pept_M3A_M3B"/>
</dbReference>
<evidence type="ECO:0000256" key="3">
    <source>
        <dbReference type="ARBA" id="ARBA00022723"/>
    </source>
</evidence>
<evidence type="ECO:0000256" key="7">
    <source>
        <dbReference type="RuleBase" id="RU003435"/>
    </source>
</evidence>
<dbReference type="Proteomes" id="UP001320898">
    <property type="component" value="Unassembled WGS sequence"/>
</dbReference>
<dbReference type="FunFam" id="3.40.390.10:FF:000009">
    <property type="entry name" value="Oligopeptidase A"/>
    <property type="match status" value="1"/>
</dbReference>
<dbReference type="GO" id="GO:0004222">
    <property type="term" value="F:metalloendopeptidase activity"/>
    <property type="evidence" value="ECO:0007669"/>
    <property type="project" value="InterPro"/>
</dbReference>
<organism evidence="9 10">
    <name type="scientific">Microbaculum marinisediminis</name>
    <dbReference type="NCBI Taxonomy" id="2931392"/>
    <lineage>
        <taxon>Bacteria</taxon>
        <taxon>Pseudomonadati</taxon>
        <taxon>Pseudomonadota</taxon>
        <taxon>Alphaproteobacteria</taxon>
        <taxon>Hyphomicrobiales</taxon>
        <taxon>Tepidamorphaceae</taxon>
        <taxon>Microbaculum</taxon>
    </lineage>
</organism>
<sequence length="692" mass="76804">MTTTTTERPNPLLADWTTPYGLPPFGDITEVDYRPAFEAALAAHDAEIAAVIADPAEPTFSNTIEALETSGRRLRRISSVFFNLAGSHTNDDLQAIEREIAPTLTRHYNAIFMNEALFARVRRIVETQDGAGLTREQARVLERYHKAFVKSGAGLDETTKTRIAEISERLSSLGIQFGQNVLADEKSYALVLDGEGDLAGLPGFVRDAAARAAADRGLDGKHVVTLSRSSIEPFLQFSARRDLRETAFKAWIARGETGGDTDNRAIIAEMVRLRAERARLQGHDSFAHFRLDDSMAGSPEAALELLTSVWTPARDRAQRERAALQALASAEGGNHEIAAWDWRYYAEKLRAADYDIDEGRLKPYLQLDKVIEAAFHTAGRLFGLTFAEKTGTGKTGVPVYHPDVRVWEVTGRDGGHVGLFLGDYFARPSKRSGAWMSAFRVQQKLGGDIRPIIVNVMNFSRASGDAPTLLSFDDARTVFHEFGHALHGLLSDVTYPMISGTAVTRDFVEFPSQLFEHWLERPEILQRFAVHHETGEPMPEDLLQRMMAARNFNQGFATVEYVSSALVDMKLHMLDTAEDLDATRFEEAALAEIGMPEAIVMRHRPTHFAHIFSGDGYSAAYYSYLWSEVLDADGFDAFLEAGDPFHPETAQRLHEHVYSAGNSADPNDAYRAFRGRAATPEALLKKRGLVEP</sequence>
<protein>
    <submittedName>
        <fullName evidence="9">M3 family metallopeptidase</fullName>
    </submittedName>
</protein>
<keyword evidence="10" id="KW-1185">Reference proteome</keyword>
<dbReference type="Gene3D" id="3.40.390.10">
    <property type="entry name" value="Collagenase (Catalytic Domain)"/>
    <property type="match status" value="1"/>
</dbReference>
<evidence type="ECO:0000256" key="4">
    <source>
        <dbReference type="ARBA" id="ARBA00022801"/>
    </source>
</evidence>
<dbReference type="Gene3D" id="1.10.1370.10">
    <property type="entry name" value="Neurolysin, domain 3"/>
    <property type="match status" value="1"/>
</dbReference>
<proteinExistence type="inferred from homology"/>
<keyword evidence="4 7" id="KW-0378">Hydrolase</keyword>
<name>A0AAW5QWY5_9HYPH</name>
<dbReference type="GO" id="GO:0046872">
    <property type="term" value="F:metal ion binding"/>
    <property type="evidence" value="ECO:0007669"/>
    <property type="project" value="UniProtKB-UniRule"/>
</dbReference>
<dbReference type="InterPro" id="IPR001567">
    <property type="entry name" value="Pept_M3A_M3B_dom"/>
</dbReference>
<comment type="similarity">
    <text evidence="1 7">Belongs to the peptidase M3 family.</text>
</comment>
<dbReference type="RefSeq" id="WP_261614359.1">
    <property type="nucleotide sequence ID" value="NZ_JALIDZ010000001.1"/>
</dbReference>
<dbReference type="InterPro" id="IPR034005">
    <property type="entry name" value="M3A_DCP"/>
</dbReference>
<evidence type="ECO:0000313" key="9">
    <source>
        <dbReference type="EMBL" id="MCT8970805.1"/>
    </source>
</evidence>
<dbReference type="SUPFAM" id="SSF55486">
    <property type="entry name" value="Metalloproteases ('zincins'), catalytic domain"/>
    <property type="match status" value="1"/>
</dbReference>
<comment type="cofactor">
    <cofactor evidence="7">
        <name>Zn(2+)</name>
        <dbReference type="ChEBI" id="CHEBI:29105"/>
    </cofactor>
    <text evidence="7">Binds 1 zinc ion.</text>
</comment>
<gene>
    <name evidence="9" type="ORF">MUB46_02930</name>
</gene>
<dbReference type="GO" id="GO:0004180">
    <property type="term" value="F:carboxypeptidase activity"/>
    <property type="evidence" value="ECO:0007669"/>
    <property type="project" value="TreeGrafter"/>
</dbReference>
<dbReference type="GO" id="GO:0005829">
    <property type="term" value="C:cytosol"/>
    <property type="evidence" value="ECO:0007669"/>
    <property type="project" value="TreeGrafter"/>
</dbReference>
<reference evidence="9 10" key="1">
    <citation type="submission" date="2022-04" db="EMBL/GenBank/DDBJ databases">
        <authorList>
            <person name="Ye Y.-Q."/>
            <person name="Du Z.-J."/>
        </authorList>
    </citation>
    <scope>NUCLEOTIDE SEQUENCE [LARGE SCALE GENOMIC DNA]</scope>
    <source>
        <strain evidence="9 10">A6E488</strain>
    </source>
</reference>
<evidence type="ECO:0000256" key="2">
    <source>
        <dbReference type="ARBA" id="ARBA00022670"/>
    </source>
</evidence>
<dbReference type="CDD" id="cd06456">
    <property type="entry name" value="M3A_DCP"/>
    <property type="match status" value="1"/>
</dbReference>
<keyword evidence="3 7" id="KW-0479">Metal-binding</keyword>
<dbReference type="InterPro" id="IPR024077">
    <property type="entry name" value="Neurolysin/TOP_dom2"/>
</dbReference>
<dbReference type="GO" id="GO:0006508">
    <property type="term" value="P:proteolysis"/>
    <property type="evidence" value="ECO:0007669"/>
    <property type="project" value="UniProtKB-KW"/>
</dbReference>
<dbReference type="PANTHER" id="PTHR43660:SF1">
    <property type="entry name" value="DIPEPTIDYL CARBOXYPEPTIDASE"/>
    <property type="match status" value="1"/>
</dbReference>
<dbReference type="InterPro" id="IPR024079">
    <property type="entry name" value="MetalloPept_cat_dom_sf"/>
</dbReference>
<evidence type="ECO:0000256" key="6">
    <source>
        <dbReference type="ARBA" id="ARBA00023049"/>
    </source>
</evidence>
<dbReference type="Gene3D" id="1.10.1370.40">
    <property type="match status" value="1"/>
</dbReference>
<feature type="domain" description="Peptidase M3A/M3B catalytic" evidence="8">
    <location>
        <begin position="237"/>
        <end position="688"/>
    </location>
</feature>
<keyword evidence="6 7" id="KW-0482">Metalloprotease</keyword>
<dbReference type="Pfam" id="PF01432">
    <property type="entry name" value="Peptidase_M3"/>
    <property type="match status" value="1"/>
</dbReference>
<keyword evidence="5 7" id="KW-0862">Zinc</keyword>
<evidence type="ECO:0000313" key="10">
    <source>
        <dbReference type="Proteomes" id="UP001320898"/>
    </source>
</evidence>
<dbReference type="EMBL" id="JALIDZ010000001">
    <property type="protein sequence ID" value="MCT8970805.1"/>
    <property type="molecule type" value="Genomic_DNA"/>
</dbReference>
<comment type="caution">
    <text evidence="9">The sequence shown here is derived from an EMBL/GenBank/DDBJ whole genome shotgun (WGS) entry which is preliminary data.</text>
</comment>
<evidence type="ECO:0000259" key="8">
    <source>
        <dbReference type="Pfam" id="PF01432"/>
    </source>
</evidence>
<keyword evidence="2 7" id="KW-0645">Protease</keyword>
<dbReference type="AlphaFoldDB" id="A0AAW5QWY5"/>
<accession>A0AAW5QWY5</accession>